<organism evidence="1 2">
    <name type="scientific">Hymenobacter amundsenii</name>
    <dbReference type="NCBI Taxonomy" id="2006685"/>
    <lineage>
        <taxon>Bacteria</taxon>
        <taxon>Pseudomonadati</taxon>
        <taxon>Bacteroidota</taxon>
        <taxon>Cytophagia</taxon>
        <taxon>Cytophagales</taxon>
        <taxon>Hymenobacteraceae</taxon>
        <taxon>Hymenobacter</taxon>
    </lineage>
</organism>
<accession>A0A246FJY5</accession>
<name>A0A246FJY5_9BACT</name>
<evidence type="ECO:0000313" key="2">
    <source>
        <dbReference type="Proteomes" id="UP000197277"/>
    </source>
</evidence>
<evidence type="ECO:0000313" key="1">
    <source>
        <dbReference type="EMBL" id="OWP62870.1"/>
    </source>
</evidence>
<comment type="caution">
    <text evidence="1">The sequence shown here is derived from an EMBL/GenBank/DDBJ whole genome shotgun (WGS) entry which is preliminary data.</text>
</comment>
<reference evidence="1 2" key="1">
    <citation type="submission" date="2017-06" db="EMBL/GenBank/DDBJ databases">
        <title>Hymenobacter amundsenii sp. nov. isolated from regoliths in Antarctica.</title>
        <authorList>
            <person name="Sedlacek I."/>
            <person name="Kralova S."/>
            <person name="Pantucek R."/>
            <person name="Svec P."/>
            <person name="Holochova P."/>
            <person name="Stankova E."/>
            <person name="Vrbovska V."/>
            <person name="Busse H.-J."/>
        </authorList>
    </citation>
    <scope>NUCLEOTIDE SEQUENCE [LARGE SCALE GENOMIC DNA]</scope>
    <source>
        <strain evidence="1 2">CCM 8682</strain>
    </source>
</reference>
<sequence length="239" mass="28319">MATSNFPPTYDYPKFLAADGSRLHPGEYFMRRGGENENYHPLLRAGQIWKVVEASPNTRVLELAALNHPEHRVPVDHSIADAVVLVNLSPYFIFEAYKEQYLRFEARGWFLWVENDHFPKSVRMRAYNPRLNRQADQSFNIDDSVHLPDDIFFDEFYRAIDEDQVGEFLRVEHKLPLRAENIQLREKPVARRDGMYFERILKWEEPEIAAPNKLNNPLYPKMERQSRILGDFSERWVRP</sequence>
<protein>
    <submittedName>
        <fullName evidence="1">Uncharacterized protein</fullName>
    </submittedName>
</protein>
<dbReference type="Proteomes" id="UP000197277">
    <property type="component" value="Unassembled WGS sequence"/>
</dbReference>
<dbReference type="EMBL" id="NIRR01000018">
    <property type="protein sequence ID" value="OWP62870.1"/>
    <property type="molecule type" value="Genomic_DNA"/>
</dbReference>
<proteinExistence type="predicted"/>
<gene>
    <name evidence="1" type="ORF">CDA63_11675</name>
</gene>
<dbReference type="AlphaFoldDB" id="A0A246FJY5"/>
<dbReference type="RefSeq" id="WP_088464633.1">
    <property type="nucleotide sequence ID" value="NZ_NIRR01000018.1"/>
</dbReference>
<keyword evidence="2" id="KW-1185">Reference proteome</keyword>